<proteinExistence type="predicted"/>
<dbReference type="AlphaFoldDB" id="A0AAD6D6E9"/>
<protein>
    <submittedName>
        <fullName evidence="1">Uncharacterized protein</fullName>
    </submittedName>
</protein>
<comment type="caution">
    <text evidence="1">The sequence shown here is derived from an EMBL/GenBank/DDBJ whole genome shotgun (WGS) entry which is preliminary data.</text>
</comment>
<gene>
    <name evidence="1" type="ORF">N7494_000549</name>
</gene>
<keyword evidence="2" id="KW-1185">Reference proteome</keyword>
<dbReference type="EMBL" id="JAQIZZ010000001">
    <property type="protein sequence ID" value="KAJ5556634.1"/>
    <property type="molecule type" value="Genomic_DNA"/>
</dbReference>
<dbReference type="Proteomes" id="UP001220324">
    <property type="component" value="Unassembled WGS sequence"/>
</dbReference>
<accession>A0AAD6D6E9</accession>
<organism evidence="1 2">
    <name type="scientific">Penicillium frequentans</name>
    <dbReference type="NCBI Taxonomy" id="3151616"/>
    <lineage>
        <taxon>Eukaryota</taxon>
        <taxon>Fungi</taxon>
        <taxon>Dikarya</taxon>
        <taxon>Ascomycota</taxon>
        <taxon>Pezizomycotina</taxon>
        <taxon>Eurotiomycetes</taxon>
        <taxon>Eurotiomycetidae</taxon>
        <taxon>Eurotiales</taxon>
        <taxon>Aspergillaceae</taxon>
        <taxon>Penicillium</taxon>
    </lineage>
</organism>
<reference evidence="1 2" key="1">
    <citation type="journal article" date="2023" name="IMA Fungus">
        <title>Comparative genomic study of the Penicillium genus elucidates a diverse pangenome and 15 lateral gene transfer events.</title>
        <authorList>
            <person name="Petersen C."/>
            <person name="Sorensen T."/>
            <person name="Nielsen M.R."/>
            <person name="Sondergaard T.E."/>
            <person name="Sorensen J.L."/>
            <person name="Fitzpatrick D.A."/>
            <person name="Frisvad J.C."/>
            <person name="Nielsen K.L."/>
        </authorList>
    </citation>
    <scope>NUCLEOTIDE SEQUENCE [LARGE SCALE GENOMIC DNA]</scope>
    <source>
        <strain evidence="1 2">IBT 35679</strain>
    </source>
</reference>
<name>A0AAD6D6E9_9EURO</name>
<sequence length="127" mass="14517">MVSSRDVQGRIYKFKSNSECSDLGVPTLDLPDKARGHMVLVVSTVPGKLKYVKVMTITSRLKDDGDYIPIAPTPKKGFPIQLRLRNYPKWHNGDVARVIPILQKYSYLKINAYYEVPIQMQAMLFDE</sequence>
<evidence type="ECO:0000313" key="2">
    <source>
        <dbReference type="Proteomes" id="UP001220324"/>
    </source>
</evidence>
<evidence type="ECO:0000313" key="1">
    <source>
        <dbReference type="EMBL" id="KAJ5556634.1"/>
    </source>
</evidence>